<evidence type="ECO:0008006" key="11">
    <source>
        <dbReference type="Google" id="ProtNLM"/>
    </source>
</evidence>
<proteinExistence type="inferred from homology"/>
<sequence length="258" mass="28757">MFFAILAIGIALVVALRQTRKHAYPLPLPPGPRPLPFLGNALQLDTKRPWLTYTVWGKTYGRAGMSFTTVHLPYGETLQRHRKIYHQVLRAEASASYNEMYSRQANQLVIHLLNTTVAEDLQKHIQAYSASLIMAVTYGHIAHGEEDPFLARARELMDVATRVLTPEKAAMFAAFPFLEKLPMWCFGGDYALMGRTRELSQQLLNEPVDKVKAQVEEGTASQSLVADFLSQADDNTDEDTMKAVALTGYLAGTETVSL</sequence>
<comment type="cofactor">
    <cofactor evidence="1">
        <name>heme</name>
        <dbReference type="ChEBI" id="CHEBI:30413"/>
    </cofactor>
</comment>
<dbReference type="SUPFAM" id="SSF48264">
    <property type="entry name" value="Cytochrome P450"/>
    <property type="match status" value="1"/>
</dbReference>
<evidence type="ECO:0000256" key="5">
    <source>
        <dbReference type="ARBA" id="ARBA00023002"/>
    </source>
</evidence>
<evidence type="ECO:0000313" key="9">
    <source>
        <dbReference type="EMBL" id="OJA11006.1"/>
    </source>
</evidence>
<dbReference type="InterPro" id="IPR050364">
    <property type="entry name" value="Cytochrome_P450_fung"/>
</dbReference>
<dbReference type="GO" id="GO:0020037">
    <property type="term" value="F:heme binding"/>
    <property type="evidence" value="ECO:0007669"/>
    <property type="project" value="InterPro"/>
</dbReference>
<dbReference type="GO" id="GO:0005506">
    <property type="term" value="F:iron ion binding"/>
    <property type="evidence" value="ECO:0007669"/>
    <property type="project" value="InterPro"/>
</dbReference>
<keyword evidence="5" id="KW-0560">Oxidoreductase</keyword>
<evidence type="ECO:0000256" key="8">
    <source>
        <dbReference type="SAM" id="SignalP"/>
    </source>
</evidence>
<evidence type="ECO:0000256" key="2">
    <source>
        <dbReference type="ARBA" id="ARBA00010617"/>
    </source>
</evidence>
<keyword evidence="8" id="KW-0732">Signal</keyword>
<dbReference type="GO" id="GO:0004497">
    <property type="term" value="F:monooxygenase activity"/>
    <property type="evidence" value="ECO:0007669"/>
    <property type="project" value="UniProtKB-KW"/>
</dbReference>
<feature type="signal peptide" evidence="8">
    <location>
        <begin position="1"/>
        <end position="15"/>
    </location>
</feature>
<evidence type="ECO:0000256" key="3">
    <source>
        <dbReference type="ARBA" id="ARBA00022617"/>
    </source>
</evidence>
<evidence type="ECO:0000256" key="4">
    <source>
        <dbReference type="ARBA" id="ARBA00022723"/>
    </source>
</evidence>
<keyword evidence="3" id="KW-0349">Heme</keyword>
<evidence type="ECO:0000256" key="1">
    <source>
        <dbReference type="ARBA" id="ARBA00001971"/>
    </source>
</evidence>
<dbReference type="OrthoDB" id="1103324at2759"/>
<reference evidence="9 10" key="1">
    <citation type="submission" date="2016-03" db="EMBL/GenBank/DDBJ databases">
        <title>Comparative genomics of the ectomycorrhizal sister species Rhizopogon vinicolor and Rhizopogon vesiculosus (Basidiomycota: Boletales) reveals a divergence of the mating type B locus.</title>
        <authorList>
            <person name="Mujic A.B."/>
            <person name="Kuo A."/>
            <person name="Tritt A."/>
            <person name="Lipzen A."/>
            <person name="Chen C."/>
            <person name="Johnson J."/>
            <person name="Sharma A."/>
            <person name="Barry K."/>
            <person name="Grigoriev I.V."/>
            <person name="Spatafora J.W."/>
        </authorList>
    </citation>
    <scope>NUCLEOTIDE SEQUENCE [LARGE SCALE GENOMIC DNA]</scope>
    <source>
        <strain evidence="9 10">AM-OR11-056</strain>
    </source>
</reference>
<keyword evidence="6" id="KW-0408">Iron</keyword>
<feature type="chain" id="PRO_5011978304" description="Cytochrome P450" evidence="8">
    <location>
        <begin position="16"/>
        <end position="258"/>
    </location>
</feature>
<accession>A0A1J8PPC5</accession>
<dbReference type="Gene3D" id="1.10.630.10">
    <property type="entry name" value="Cytochrome P450"/>
    <property type="match status" value="1"/>
</dbReference>
<keyword evidence="10" id="KW-1185">Reference proteome</keyword>
<dbReference type="AlphaFoldDB" id="A0A1J8PPC5"/>
<gene>
    <name evidence="9" type="ORF">AZE42_12142</name>
</gene>
<evidence type="ECO:0000256" key="6">
    <source>
        <dbReference type="ARBA" id="ARBA00023004"/>
    </source>
</evidence>
<dbReference type="PANTHER" id="PTHR46300">
    <property type="entry name" value="P450, PUTATIVE (EUROFUNG)-RELATED-RELATED"/>
    <property type="match status" value="1"/>
</dbReference>
<name>A0A1J8PPC5_9AGAM</name>
<dbReference type="GO" id="GO:0016705">
    <property type="term" value="F:oxidoreductase activity, acting on paired donors, with incorporation or reduction of molecular oxygen"/>
    <property type="evidence" value="ECO:0007669"/>
    <property type="project" value="InterPro"/>
</dbReference>
<evidence type="ECO:0000256" key="7">
    <source>
        <dbReference type="ARBA" id="ARBA00023033"/>
    </source>
</evidence>
<dbReference type="InterPro" id="IPR036396">
    <property type="entry name" value="Cyt_P450_sf"/>
</dbReference>
<evidence type="ECO:0000313" key="10">
    <source>
        <dbReference type="Proteomes" id="UP000183567"/>
    </source>
</evidence>
<keyword evidence="7" id="KW-0503">Monooxygenase</keyword>
<comment type="similarity">
    <text evidence="2">Belongs to the cytochrome P450 family.</text>
</comment>
<dbReference type="PANTHER" id="PTHR46300:SF7">
    <property type="entry name" value="P450, PUTATIVE (EUROFUNG)-RELATED"/>
    <property type="match status" value="1"/>
</dbReference>
<dbReference type="Proteomes" id="UP000183567">
    <property type="component" value="Unassembled WGS sequence"/>
</dbReference>
<dbReference type="Pfam" id="PF00067">
    <property type="entry name" value="p450"/>
    <property type="match status" value="1"/>
</dbReference>
<comment type="caution">
    <text evidence="9">The sequence shown here is derived from an EMBL/GenBank/DDBJ whole genome shotgun (WGS) entry which is preliminary data.</text>
</comment>
<dbReference type="EMBL" id="LVVM01005288">
    <property type="protein sequence ID" value="OJA11006.1"/>
    <property type="molecule type" value="Genomic_DNA"/>
</dbReference>
<dbReference type="InterPro" id="IPR001128">
    <property type="entry name" value="Cyt_P450"/>
</dbReference>
<organism evidence="9 10">
    <name type="scientific">Rhizopogon vesiculosus</name>
    <dbReference type="NCBI Taxonomy" id="180088"/>
    <lineage>
        <taxon>Eukaryota</taxon>
        <taxon>Fungi</taxon>
        <taxon>Dikarya</taxon>
        <taxon>Basidiomycota</taxon>
        <taxon>Agaricomycotina</taxon>
        <taxon>Agaricomycetes</taxon>
        <taxon>Agaricomycetidae</taxon>
        <taxon>Boletales</taxon>
        <taxon>Suillineae</taxon>
        <taxon>Rhizopogonaceae</taxon>
        <taxon>Rhizopogon</taxon>
    </lineage>
</organism>
<protein>
    <recommendedName>
        <fullName evidence="11">Cytochrome P450</fullName>
    </recommendedName>
</protein>
<keyword evidence="4" id="KW-0479">Metal-binding</keyword>